<dbReference type="Proteomes" id="UP000887116">
    <property type="component" value="Unassembled WGS sequence"/>
</dbReference>
<keyword evidence="1" id="KW-0472">Membrane</keyword>
<evidence type="ECO:0000313" key="3">
    <source>
        <dbReference type="Proteomes" id="UP000887116"/>
    </source>
</evidence>
<dbReference type="OrthoDB" id="10412150at2759"/>
<name>A0A8X6HJ42_TRICU</name>
<evidence type="ECO:0000256" key="1">
    <source>
        <dbReference type="SAM" id="Phobius"/>
    </source>
</evidence>
<protein>
    <submittedName>
        <fullName evidence="2">Uncharacterized protein</fullName>
    </submittedName>
</protein>
<feature type="transmembrane region" description="Helical" evidence="1">
    <location>
        <begin position="12"/>
        <end position="36"/>
    </location>
</feature>
<sequence length="111" mass="12785">MATPTQSQRPSVTYHVVSTTVLHHTLFYSSFILLLFRAFCRRFLPSFYLLSCCQRCVISLDQLISHLSTSRQENKALMWKKAAVDASGDSDFKERHLRMKYVEGIAIKHSS</sequence>
<comment type="caution">
    <text evidence="2">The sequence shown here is derived from an EMBL/GenBank/DDBJ whole genome shotgun (WGS) entry which is preliminary data.</text>
</comment>
<keyword evidence="3" id="KW-1185">Reference proteome</keyword>
<evidence type="ECO:0000313" key="2">
    <source>
        <dbReference type="EMBL" id="GFQ87609.1"/>
    </source>
</evidence>
<keyword evidence="1" id="KW-1133">Transmembrane helix</keyword>
<dbReference type="EMBL" id="BMAO01003413">
    <property type="protein sequence ID" value="GFQ87609.1"/>
    <property type="molecule type" value="Genomic_DNA"/>
</dbReference>
<accession>A0A8X6HJ42</accession>
<dbReference type="AlphaFoldDB" id="A0A8X6HJ42"/>
<proteinExistence type="predicted"/>
<reference evidence="2" key="1">
    <citation type="submission" date="2020-07" db="EMBL/GenBank/DDBJ databases">
        <title>Multicomponent nature underlies the extraordinary mechanical properties of spider dragline silk.</title>
        <authorList>
            <person name="Kono N."/>
            <person name="Nakamura H."/>
            <person name="Mori M."/>
            <person name="Yoshida Y."/>
            <person name="Ohtoshi R."/>
            <person name="Malay A.D."/>
            <person name="Moran D.A.P."/>
            <person name="Tomita M."/>
            <person name="Numata K."/>
            <person name="Arakawa K."/>
        </authorList>
    </citation>
    <scope>NUCLEOTIDE SEQUENCE</scope>
</reference>
<keyword evidence="1" id="KW-0812">Transmembrane</keyword>
<organism evidence="2 3">
    <name type="scientific">Trichonephila clavata</name>
    <name type="common">Joro spider</name>
    <name type="synonym">Nephila clavata</name>
    <dbReference type="NCBI Taxonomy" id="2740835"/>
    <lineage>
        <taxon>Eukaryota</taxon>
        <taxon>Metazoa</taxon>
        <taxon>Ecdysozoa</taxon>
        <taxon>Arthropoda</taxon>
        <taxon>Chelicerata</taxon>
        <taxon>Arachnida</taxon>
        <taxon>Araneae</taxon>
        <taxon>Araneomorphae</taxon>
        <taxon>Entelegynae</taxon>
        <taxon>Araneoidea</taxon>
        <taxon>Nephilidae</taxon>
        <taxon>Trichonephila</taxon>
    </lineage>
</organism>
<gene>
    <name evidence="2" type="ORF">TNCT_25711</name>
</gene>